<name>A0A5B7DLJ1_PORTR</name>
<gene>
    <name evidence="2" type="ORF">E2C01_015436</name>
</gene>
<organism evidence="2 3">
    <name type="scientific">Portunus trituberculatus</name>
    <name type="common">Swimming crab</name>
    <name type="synonym">Neptunus trituberculatus</name>
    <dbReference type="NCBI Taxonomy" id="210409"/>
    <lineage>
        <taxon>Eukaryota</taxon>
        <taxon>Metazoa</taxon>
        <taxon>Ecdysozoa</taxon>
        <taxon>Arthropoda</taxon>
        <taxon>Crustacea</taxon>
        <taxon>Multicrustacea</taxon>
        <taxon>Malacostraca</taxon>
        <taxon>Eumalacostraca</taxon>
        <taxon>Eucarida</taxon>
        <taxon>Decapoda</taxon>
        <taxon>Pleocyemata</taxon>
        <taxon>Brachyura</taxon>
        <taxon>Eubrachyura</taxon>
        <taxon>Portunoidea</taxon>
        <taxon>Portunidae</taxon>
        <taxon>Portuninae</taxon>
        <taxon>Portunus</taxon>
    </lineage>
</organism>
<protein>
    <submittedName>
        <fullName evidence="2">Uncharacterized protein</fullName>
    </submittedName>
</protein>
<evidence type="ECO:0000313" key="2">
    <source>
        <dbReference type="EMBL" id="MPC22422.1"/>
    </source>
</evidence>
<evidence type="ECO:0000256" key="1">
    <source>
        <dbReference type="SAM" id="MobiDB-lite"/>
    </source>
</evidence>
<feature type="compositionally biased region" description="Basic residues" evidence="1">
    <location>
        <begin position="88"/>
        <end position="100"/>
    </location>
</feature>
<dbReference type="Proteomes" id="UP000324222">
    <property type="component" value="Unassembled WGS sequence"/>
</dbReference>
<feature type="region of interest" description="Disordered" evidence="1">
    <location>
        <begin position="86"/>
        <end position="107"/>
    </location>
</feature>
<dbReference type="EMBL" id="VSRR010001086">
    <property type="protein sequence ID" value="MPC22422.1"/>
    <property type="molecule type" value="Genomic_DNA"/>
</dbReference>
<comment type="caution">
    <text evidence="2">The sequence shown here is derived from an EMBL/GenBank/DDBJ whole genome shotgun (WGS) entry which is preliminary data.</text>
</comment>
<evidence type="ECO:0000313" key="3">
    <source>
        <dbReference type="Proteomes" id="UP000324222"/>
    </source>
</evidence>
<accession>A0A5B7DLJ1</accession>
<dbReference type="AlphaFoldDB" id="A0A5B7DLJ1"/>
<reference evidence="2 3" key="1">
    <citation type="submission" date="2019-05" db="EMBL/GenBank/DDBJ databases">
        <title>Another draft genome of Portunus trituberculatus and its Hox gene families provides insights of decapod evolution.</title>
        <authorList>
            <person name="Jeong J.-H."/>
            <person name="Song I."/>
            <person name="Kim S."/>
            <person name="Choi T."/>
            <person name="Kim D."/>
            <person name="Ryu S."/>
            <person name="Kim W."/>
        </authorList>
    </citation>
    <scope>NUCLEOTIDE SEQUENCE [LARGE SCALE GENOMIC DNA]</scope>
    <source>
        <tissue evidence="2">Muscle</tissue>
    </source>
</reference>
<keyword evidence="3" id="KW-1185">Reference proteome</keyword>
<sequence length="107" mass="11598">MKRQRTCACLLPLFASPGMFDKPSMTRQTHVTRSKGRLASPLLKNIAFFPSLVLPVKPYGEDSMFSLKGALLGGPKVSVERHCLMRVGGKRGGKKGRRGGRVGGGRD</sequence>
<proteinExistence type="predicted"/>